<dbReference type="InterPro" id="IPR050534">
    <property type="entry name" value="Coronavir_polyprotein_1ab"/>
</dbReference>
<feature type="domain" description="DNA2/NAM7 helicase-like C-terminal" evidence="8">
    <location>
        <begin position="901"/>
        <end position="1024"/>
    </location>
</feature>
<dbReference type="Pfam" id="PF13087">
    <property type="entry name" value="AAA_12"/>
    <property type="match status" value="1"/>
</dbReference>
<feature type="coiled-coil region" evidence="6">
    <location>
        <begin position="538"/>
        <end position="656"/>
    </location>
</feature>
<dbReference type="OrthoDB" id="9757917at2"/>
<keyword evidence="2" id="KW-0547">Nucleotide-binding</keyword>
<feature type="domain" description="DNA2/NAM7 helicase helicase" evidence="7">
    <location>
        <begin position="279"/>
        <end position="802"/>
    </location>
</feature>
<evidence type="ECO:0000256" key="2">
    <source>
        <dbReference type="ARBA" id="ARBA00022741"/>
    </source>
</evidence>
<reference evidence="9 10" key="1">
    <citation type="submission" date="2018-05" db="EMBL/GenBank/DDBJ databases">
        <title>The Hungate 1000. A catalogue of reference genomes from the rumen microbiome.</title>
        <authorList>
            <person name="Kelly W."/>
        </authorList>
    </citation>
    <scope>NUCLEOTIDE SEQUENCE [LARGE SCALE GENOMIC DNA]</scope>
    <source>
        <strain evidence="9 10">SAb67</strain>
    </source>
</reference>
<organism evidence="9 10">
    <name type="scientific">Ruminococcus flavefaciens</name>
    <dbReference type="NCBI Taxonomy" id="1265"/>
    <lineage>
        <taxon>Bacteria</taxon>
        <taxon>Bacillati</taxon>
        <taxon>Bacillota</taxon>
        <taxon>Clostridia</taxon>
        <taxon>Eubacteriales</taxon>
        <taxon>Oscillospiraceae</taxon>
        <taxon>Ruminococcus</taxon>
    </lineage>
</organism>
<dbReference type="GO" id="GO:0016787">
    <property type="term" value="F:hydrolase activity"/>
    <property type="evidence" value="ECO:0007669"/>
    <property type="project" value="UniProtKB-KW"/>
</dbReference>
<dbReference type="PANTHER" id="PTHR43788">
    <property type="entry name" value="DNA2/NAM7 HELICASE FAMILY MEMBER"/>
    <property type="match status" value="1"/>
</dbReference>
<evidence type="ECO:0000259" key="7">
    <source>
        <dbReference type="Pfam" id="PF13086"/>
    </source>
</evidence>
<dbReference type="Pfam" id="PF13086">
    <property type="entry name" value="AAA_11"/>
    <property type="match status" value="1"/>
</dbReference>
<evidence type="ECO:0000313" key="9">
    <source>
        <dbReference type="EMBL" id="PWJ10270.1"/>
    </source>
</evidence>
<dbReference type="InterPro" id="IPR027417">
    <property type="entry name" value="P-loop_NTPase"/>
</dbReference>
<accession>A0A315XTT5</accession>
<dbReference type="RefSeq" id="WP_109727836.1">
    <property type="nucleotide sequence ID" value="NZ_QGDI01000015.1"/>
</dbReference>
<dbReference type="PANTHER" id="PTHR43788:SF8">
    <property type="entry name" value="DNA-BINDING PROTEIN SMUBP-2"/>
    <property type="match status" value="1"/>
</dbReference>
<evidence type="ECO:0000256" key="5">
    <source>
        <dbReference type="ARBA" id="ARBA00022840"/>
    </source>
</evidence>
<dbReference type="SUPFAM" id="SSF58100">
    <property type="entry name" value="Bacterial hemolysins"/>
    <property type="match status" value="1"/>
</dbReference>
<evidence type="ECO:0000256" key="3">
    <source>
        <dbReference type="ARBA" id="ARBA00022801"/>
    </source>
</evidence>
<dbReference type="EMBL" id="QGDI01000015">
    <property type="protein sequence ID" value="PWJ10270.1"/>
    <property type="molecule type" value="Genomic_DNA"/>
</dbReference>
<name>A0A315XTT5_RUMFL</name>
<dbReference type="InterPro" id="IPR041677">
    <property type="entry name" value="DNA2/NAM7_AAA_11"/>
</dbReference>
<evidence type="ECO:0000259" key="8">
    <source>
        <dbReference type="Pfam" id="PF13087"/>
    </source>
</evidence>
<keyword evidence="4 9" id="KW-0347">Helicase</keyword>
<dbReference type="GO" id="GO:0005524">
    <property type="term" value="F:ATP binding"/>
    <property type="evidence" value="ECO:0007669"/>
    <property type="project" value="UniProtKB-KW"/>
</dbReference>
<gene>
    <name evidence="9" type="ORF">IE37_03160</name>
</gene>
<protein>
    <submittedName>
        <fullName evidence="9">Superfamily I DNA and/or RNA helicase</fullName>
    </submittedName>
</protein>
<dbReference type="AlphaFoldDB" id="A0A315XTT5"/>
<sequence>MIPKENILNAWIMCEHLSEGNMNLKDKKIRSFTELINNNYYDFFLRLINEELDRIRSSSKKAGIVVYFNIFEFSEVADILRTEYHLAPTEEEIEMGIKFGLAVSFDQYLNLNKDATYLTGSEYIRSNKCIPDEKIFHEYEDALKLEIEQLLDYGEIPENEHKSFFNNAMLKLMEKTGASPDKCRIEFMKDLEDGTNNLHSFFISDLAKAKKIDTSNLIEYLYGFNGRRSNLDSKKGSQNFNAKLFEDILSPANYPIGRFPSNTDYALSFMQQVAVNLATGYDHRTIRSVNGPPGSGKTTLLKDIFAELIVKQAYDLANLSEYTIRGGEATRYYKKLSIGELPDSIAENNIVVASSNNGAVQNIVNELPLISKIDDDLVCAVKEADYFYELSNCKFYTKWEKDDSGKSREKCLYEELSEPDRNWGLFSMEGGRAENMNAIRSAINHIFEYLNEEYIPDPDIYKEFLKEYQDVVALRKKAADYAEKCKAIISYRKDYEESSVLLTNNRSIKENEVTGNISKLDAEISSYTQKQELINSQLEDIINNRKEIQDHKEQYESVLASINNQKPGIFSFGAKKREYNEMLNKANQKLLESIDEDKCLADKERELKRELDIITKNISQFNEKISAEKNEFNEWLSRKEHELSKLKAIIDKLQCEITSYSGVPLDMSLEYVELQMSAPWFNKEYRIAQSKLFITALRARKQFLFDNKDNIRAAFMIWTLQKNYLENKRLISAAWNWINFAIPVIGSTFASFGRMCQNLDENTIGQLFVDEAGQALPCAAVGAVFRSRNIMMVGDPSQIQPVQTLDSNIMALLSKHFEVDEKYLSKEASAQTLADSASQYGYYFDKDRSENSWIGIPLWVHRRCDYPMFTIANQISYFNMMVQGNKKNGKAGWFDIKGRANNKYVKEQGDFLAMKLEEMIKKDPEIIDKTKPDKVYVITPFRYVALMLAKRLEKIGFTRYDDKKKAANIGTIHTFQGKEAPIVFMVMGADETSKGAASWAVSEPNMMNVAATRAKNAFYIIGDKSLYKSLRSEVADDTIAIINKYSNEHPDLVDNNITLESSIKLKHSDNVIISGKIIKVSKGHQTNYAYIKGSDGKRYTVNEKMYDKIVNADKIIIEGNRVKFTPITSHGTSYATNISVE</sequence>
<comment type="caution">
    <text evidence="9">The sequence shown here is derived from an EMBL/GenBank/DDBJ whole genome shotgun (WGS) entry which is preliminary data.</text>
</comment>
<dbReference type="Gene3D" id="3.40.50.300">
    <property type="entry name" value="P-loop containing nucleotide triphosphate hydrolases"/>
    <property type="match status" value="3"/>
</dbReference>
<dbReference type="InterPro" id="IPR041679">
    <property type="entry name" value="DNA2/NAM7-like_C"/>
</dbReference>
<dbReference type="Proteomes" id="UP000245720">
    <property type="component" value="Unassembled WGS sequence"/>
</dbReference>
<evidence type="ECO:0000256" key="1">
    <source>
        <dbReference type="ARBA" id="ARBA00007913"/>
    </source>
</evidence>
<evidence type="ECO:0000256" key="6">
    <source>
        <dbReference type="SAM" id="Coils"/>
    </source>
</evidence>
<evidence type="ECO:0000256" key="4">
    <source>
        <dbReference type="ARBA" id="ARBA00022806"/>
    </source>
</evidence>
<evidence type="ECO:0000313" key="10">
    <source>
        <dbReference type="Proteomes" id="UP000245720"/>
    </source>
</evidence>
<dbReference type="GO" id="GO:0043139">
    <property type="term" value="F:5'-3' DNA helicase activity"/>
    <property type="evidence" value="ECO:0007669"/>
    <property type="project" value="TreeGrafter"/>
</dbReference>
<dbReference type="SUPFAM" id="SSF52540">
    <property type="entry name" value="P-loop containing nucleoside triphosphate hydrolases"/>
    <property type="match status" value="1"/>
</dbReference>
<keyword evidence="3" id="KW-0378">Hydrolase</keyword>
<comment type="similarity">
    <text evidence="1">Belongs to the DNA2/NAM7 helicase family.</text>
</comment>
<keyword evidence="6" id="KW-0175">Coiled coil</keyword>
<keyword evidence="5" id="KW-0067">ATP-binding</keyword>
<proteinExistence type="inferred from homology"/>